<evidence type="ECO:0000313" key="9">
    <source>
        <dbReference type="EMBL" id="KAK9069719.1"/>
    </source>
</evidence>
<evidence type="ECO:0000256" key="2">
    <source>
        <dbReference type="ARBA" id="ARBA00023125"/>
    </source>
</evidence>
<sequence length="383" mass="43535">MEGENRNPAKVKRKTKTPFQLRILEKTYAKLPRPSYRLRLKLSMRLGLTFRQVTTWFSNRRLKDKRSISHSSSSSCPYDHAHGVDPDDKNTSSNGNDQAVGSAEFVSHQSASASQDATAGKNSPQILSGLHIEFARSNHTRRNEPGNGETEEPSELKKDASTKSDDEMTYVNPNNTRAAETKPLHESYLVNSLLKSLLEKDGTNFLQWYRSLRILLRCENKLYVLETPVPEEPPATAAKATTDAWIKHKTDSSEVQGVMLITMVPDLQKIFEHFGAYEMLNELKVMFRGQVRQECFETVTELFGCKMAEGSSVSSHIVKMKSYIERLKTLDYPISNEWATFSILNSLPKSYDEFVQNFIMNNQEMSVSDLDKVLKAAEMNKYN</sequence>
<evidence type="ECO:0000313" key="10">
    <source>
        <dbReference type="Proteomes" id="UP001408789"/>
    </source>
</evidence>
<proteinExistence type="predicted"/>
<dbReference type="Gene3D" id="1.10.10.60">
    <property type="entry name" value="Homeodomain-like"/>
    <property type="match status" value="1"/>
</dbReference>
<dbReference type="AlphaFoldDB" id="A0AAP0H259"/>
<evidence type="ECO:0000256" key="6">
    <source>
        <dbReference type="RuleBase" id="RU000682"/>
    </source>
</evidence>
<dbReference type="Proteomes" id="UP001408789">
    <property type="component" value="Unassembled WGS sequence"/>
</dbReference>
<organism evidence="9 10">
    <name type="scientific">Deinandra increscens subsp. villosa</name>
    <dbReference type="NCBI Taxonomy" id="3103831"/>
    <lineage>
        <taxon>Eukaryota</taxon>
        <taxon>Viridiplantae</taxon>
        <taxon>Streptophyta</taxon>
        <taxon>Embryophyta</taxon>
        <taxon>Tracheophyta</taxon>
        <taxon>Spermatophyta</taxon>
        <taxon>Magnoliopsida</taxon>
        <taxon>eudicotyledons</taxon>
        <taxon>Gunneridae</taxon>
        <taxon>Pentapetalae</taxon>
        <taxon>asterids</taxon>
        <taxon>campanulids</taxon>
        <taxon>Asterales</taxon>
        <taxon>Asteraceae</taxon>
        <taxon>Asteroideae</taxon>
        <taxon>Heliantheae alliance</taxon>
        <taxon>Madieae</taxon>
        <taxon>Madiinae</taxon>
        <taxon>Deinandra</taxon>
    </lineage>
</organism>
<dbReference type="GO" id="GO:0003677">
    <property type="term" value="F:DNA binding"/>
    <property type="evidence" value="ECO:0007669"/>
    <property type="project" value="UniProtKB-UniRule"/>
</dbReference>
<evidence type="ECO:0000259" key="8">
    <source>
        <dbReference type="PROSITE" id="PS50071"/>
    </source>
</evidence>
<comment type="caution">
    <text evidence="9">The sequence shown here is derived from an EMBL/GenBank/DDBJ whole genome shotgun (WGS) entry which is preliminary data.</text>
</comment>
<dbReference type="InterPro" id="IPR017970">
    <property type="entry name" value="Homeobox_CS"/>
</dbReference>
<keyword evidence="4 5" id="KW-0539">Nucleus</keyword>
<dbReference type="InterPro" id="IPR001356">
    <property type="entry name" value="HD"/>
</dbReference>
<evidence type="ECO:0000256" key="7">
    <source>
        <dbReference type="SAM" id="MobiDB-lite"/>
    </source>
</evidence>
<dbReference type="PANTHER" id="PTHR36968:SF5">
    <property type="entry name" value="HOMEOBOX-DDT DOMAIN PROTEIN RLT2"/>
    <property type="match status" value="1"/>
</dbReference>
<feature type="DNA-binding region" description="Homeobox" evidence="5">
    <location>
        <begin position="9"/>
        <end position="68"/>
    </location>
</feature>
<feature type="compositionally biased region" description="Basic and acidic residues" evidence="7">
    <location>
        <begin position="154"/>
        <end position="166"/>
    </location>
</feature>
<comment type="subcellular location">
    <subcellularLocation>
        <location evidence="1 5 6">Nucleus</location>
    </subcellularLocation>
</comment>
<dbReference type="PROSITE" id="PS00027">
    <property type="entry name" value="HOMEOBOX_1"/>
    <property type="match status" value="1"/>
</dbReference>
<reference evidence="9 10" key="1">
    <citation type="submission" date="2024-04" db="EMBL/GenBank/DDBJ databases">
        <title>The reference genome of an endangered Asteraceae, Deinandra increscens subsp. villosa, native to the Central Coast of California.</title>
        <authorList>
            <person name="Guilliams M."/>
            <person name="Hasenstab-Lehman K."/>
            <person name="Meyer R."/>
            <person name="Mcevoy S."/>
        </authorList>
    </citation>
    <scope>NUCLEOTIDE SEQUENCE [LARGE SCALE GENOMIC DNA]</scope>
    <source>
        <tissue evidence="9">Leaf</tissue>
    </source>
</reference>
<dbReference type="EMBL" id="JBCNJP010000012">
    <property type="protein sequence ID" value="KAK9069719.1"/>
    <property type="molecule type" value="Genomic_DNA"/>
</dbReference>
<evidence type="ECO:0000256" key="1">
    <source>
        <dbReference type="ARBA" id="ARBA00004123"/>
    </source>
</evidence>
<feature type="region of interest" description="Disordered" evidence="7">
    <location>
        <begin position="63"/>
        <end position="99"/>
    </location>
</feature>
<dbReference type="PROSITE" id="PS50071">
    <property type="entry name" value="HOMEOBOX_2"/>
    <property type="match status" value="1"/>
</dbReference>
<evidence type="ECO:0000256" key="3">
    <source>
        <dbReference type="ARBA" id="ARBA00023155"/>
    </source>
</evidence>
<feature type="domain" description="Homeobox" evidence="8">
    <location>
        <begin position="7"/>
        <end position="67"/>
    </location>
</feature>
<protein>
    <recommendedName>
        <fullName evidence="8">Homeobox domain-containing protein</fullName>
    </recommendedName>
</protein>
<dbReference type="GO" id="GO:0005634">
    <property type="term" value="C:nucleus"/>
    <property type="evidence" value="ECO:0007669"/>
    <property type="project" value="UniProtKB-SubCell"/>
</dbReference>
<dbReference type="PANTHER" id="PTHR36968">
    <property type="entry name" value="HOMEOBOX-DDT DOMAIN PROTEIN RLT2"/>
    <property type="match status" value="1"/>
</dbReference>
<name>A0AAP0H259_9ASTR</name>
<dbReference type="Pfam" id="PF00046">
    <property type="entry name" value="Homeodomain"/>
    <property type="match status" value="1"/>
</dbReference>
<dbReference type="Pfam" id="PF14223">
    <property type="entry name" value="Retrotran_gag_2"/>
    <property type="match status" value="1"/>
</dbReference>
<keyword evidence="3 5" id="KW-0371">Homeobox</keyword>
<evidence type="ECO:0000256" key="4">
    <source>
        <dbReference type="ARBA" id="ARBA00023242"/>
    </source>
</evidence>
<dbReference type="GO" id="GO:0000981">
    <property type="term" value="F:DNA-binding transcription factor activity, RNA polymerase II-specific"/>
    <property type="evidence" value="ECO:0007669"/>
    <property type="project" value="InterPro"/>
</dbReference>
<feature type="region of interest" description="Disordered" evidence="7">
    <location>
        <begin position="136"/>
        <end position="174"/>
    </location>
</feature>
<dbReference type="CDD" id="cd00086">
    <property type="entry name" value="homeodomain"/>
    <property type="match status" value="1"/>
</dbReference>
<evidence type="ECO:0000256" key="5">
    <source>
        <dbReference type="PROSITE-ProRule" id="PRU00108"/>
    </source>
</evidence>
<dbReference type="InterPro" id="IPR009057">
    <property type="entry name" value="Homeodomain-like_sf"/>
</dbReference>
<dbReference type="InterPro" id="IPR044977">
    <property type="entry name" value="RLT1-3"/>
</dbReference>
<accession>A0AAP0H259</accession>
<dbReference type="SUPFAM" id="SSF46689">
    <property type="entry name" value="Homeodomain-like"/>
    <property type="match status" value="1"/>
</dbReference>
<feature type="compositionally biased region" description="Basic and acidic residues" evidence="7">
    <location>
        <begin position="79"/>
        <end position="90"/>
    </location>
</feature>
<keyword evidence="2 5" id="KW-0238">DNA-binding</keyword>
<gene>
    <name evidence="9" type="ORF">SSX86_010113</name>
</gene>
<keyword evidence="10" id="KW-1185">Reference proteome</keyword>
<dbReference type="SMART" id="SM00389">
    <property type="entry name" value="HOX"/>
    <property type="match status" value="1"/>
</dbReference>